<dbReference type="PANTHER" id="PTHR23326">
    <property type="entry name" value="CCR4 NOT-RELATED"/>
    <property type="match status" value="1"/>
</dbReference>
<dbReference type="GeneID" id="100907052"/>
<dbReference type="KEGG" id="goe:100907052"/>
<evidence type="ECO:0000256" key="1">
    <source>
        <dbReference type="ARBA" id="ARBA00007682"/>
    </source>
</evidence>
<proteinExistence type="inferred from homology"/>
<dbReference type="GO" id="GO:0006355">
    <property type="term" value="P:regulation of DNA-templated transcription"/>
    <property type="evidence" value="ECO:0007669"/>
    <property type="project" value="InterPro"/>
</dbReference>
<evidence type="ECO:0000313" key="6">
    <source>
        <dbReference type="Proteomes" id="UP000694867"/>
    </source>
</evidence>
<dbReference type="AlphaFoldDB" id="A0AAJ6QZ41"/>
<evidence type="ECO:0000259" key="5">
    <source>
        <dbReference type="Pfam" id="PF04153"/>
    </source>
</evidence>
<dbReference type="GO" id="GO:2000036">
    <property type="term" value="P:regulation of stem cell population maintenance"/>
    <property type="evidence" value="ECO:0007669"/>
    <property type="project" value="UniProtKB-ARBA"/>
</dbReference>
<sequence>MPVQPQFLIGPLGQPAPPDGNQIPAQADGNARYVRGSPPGIFWPASPIQSSTGRAEIVRLSYSQSSINRANANKAESPSLALRKAPGEYSFGDLEDPSQPELNDFAHLLKPSGPAASLSRNRQDTPAMMEYPPLSAETSIDFHRLENGNHTRDEFHVIKEDFPALPRIPGTLLPEEEEVHKECRQPPTSQATADLRPVGALAPENYDLKSFIKRWSSSEFCEAYRMLNFDDLVHRAAKLHPLGECATETITRALPIENLFVGVNVSNQCTLLREPEDLRNEDANHRFVRGHKVAVLESDKYYAMSDALKDKLRNPRLQMLDELTLFFLFYFFTRDTQQLIAADALFQRNWRWNKRISRWCRFERSQQQGMLQVGVFQVYDLPTNRIQTISFPYSAHDFELSPPVIPPPNVRTPTINYEEKL</sequence>
<dbReference type="Proteomes" id="UP000694867">
    <property type="component" value="Unplaced"/>
</dbReference>
<accession>A0AAJ6QZ41</accession>
<evidence type="ECO:0000313" key="7">
    <source>
        <dbReference type="RefSeq" id="XP_003748601.1"/>
    </source>
</evidence>
<dbReference type="Pfam" id="PF04153">
    <property type="entry name" value="NOT2_3_5_C"/>
    <property type="match status" value="1"/>
</dbReference>
<dbReference type="Gene3D" id="2.30.30.1020">
    <property type="entry name" value="CCR4-NOT complex subunit 2/3/5, C-terminal domain"/>
    <property type="match status" value="1"/>
</dbReference>
<organism evidence="6 7">
    <name type="scientific">Galendromus occidentalis</name>
    <name type="common">western predatory mite</name>
    <dbReference type="NCBI Taxonomy" id="34638"/>
    <lineage>
        <taxon>Eukaryota</taxon>
        <taxon>Metazoa</taxon>
        <taxon>Ecdysozoa</taxon>
        <taxon>Arthropoda</taxon>
        <taxon>Chelicerata</taxon>
        <taxon>Arachnida</taxon>
        <taxon>Acari</taxon>
        <taxon>Parasitiformes</taxon>
        <taxon>Mesostigmata</taxon>
        <taxon>Gamasina</taxon>
        <taxon>Phytoseioidea</taxon>
        <taxon>Phytoseiidae</taxon>
        <taxon>Typhlodrominae</taxon>
        <taxon>Galendromus</taxon>
    </lineage>
</organism>
<name>A0AAJ6QZ41_9ACAR</name>
<evidence type="ECO:0000256" key="2">
    <source>
        <dbReference type="ARBA" id="ARBA00023015"/>
    </source>
</evidence>
<reference evidence="7" key="1">
    <citation type="submission" date="2025-08" db="UniProtKB">
        <authorList>
            <consortium name="RefSeq"/>
        </authorList>
    </citation>
    <scope>IDENTIFICATION</scope>
</reference>
<feature type="region of interest" description="Disordered" evidence="4">
    <location>
        <begin position="1"/>
        <end position="31"/>
    </location>
</feature>
<dbReference type="InterPro" id="IPR007282">
    <property type="entry name" value="NOT2/3/5_C"/>
</dbReference>
<dbReference type="RefSeq" id="XP_003748601.1">
    <property type="nucleotide sequence ID" value="XM_003748553.1"/>
</dbReference>
<dbReference type="InterPro" id="IPR038635">
    <property type="entry name" value="CCR4-NOT_su2/3/5_C_sf"/>
</dbReference>
<gene>
    <name evidence="7" type="primary">LOC100907052</name>
</gene>
<comment type="similarity">
    <text evidence="1">Belongs to the CNOT2/3/5 family.</text>
</comment>
<protein>
    <submittedName>
        <fullName evidence="7">Uncharacterized protein LOC100907052</fullName>
    </submittedName>
</protein>
<keyword evidence="3" id="KW-0804">Transcription</keyword>
<evidence type="ECO:0000256" key="4">
    <source>
        <dbReference type="SAM" id="MobiDB-lite"/>
    </source>
</evidence>
<keyword evidence="6" id="KW-1185">Reference proteome</keyword>
<dbReference type="InterPro" id="IPR040168">
    <property type="entry name" value="Not2/3/5"/>
</dbReference>
<dbReference type="GO" id="GO:0030015">
    <property type="term" value="C:CCR4-NOT core complex"/>
    <property type="evidence" value="ECO:0007669"/>
    <property type="project" value="InterPro"/>
</dbReference>
<feature type="domain" description="NOT2/NOT3/NOT5 C-terminal" evidence="5">
    <location>
        <begin position="302"/>
        <end position="381"/>
    </location>
</feature>
<evidence type="ECO:0000256" key="3">
    <source>
        <dbReference type="ARBA" id="ARBA00023163"/>
    </source>
</evidence>
<keyword evidence="2" id="KW-0805">Transcription regulation</keyword>